<evidence type="ECO:0000313" key="3">
    <source>
        <dbReference type="Proteomes" id="UP001244427"/>
    </source>
</evidence>
<dbReference type="PANTHER" id="PTHR43649">
    <property type="entry name" value="ARABINOSE-BINDING PROTEIN-RELATED"/>
    <property type="match status" value="1"/>
</dbReference>
<keyword evidence="3" id="KW-1185">Reference proteome</keyword>
<dbReference type="PANTHER" id="PTHR43649:SF14">
    <property type="entry name" value="BLR3389 PROTEIN"/>
    <property type="match status" value="1"/>
</dbReference>
<dbReference type="InterPro" id="IPR050490">
    <property type="entry name" value="Bact_solute-bd_prot1"/>
</dbReference>
<name>A0AAW8ETH5_9MICO</name>
<dbReference type="SUPFAM" id="SSF53850">
    <property type="entry name" value="Periplasmic binding protein-like II"/>
    <property type="match status" value="1"/>
</dbReference>
<dbReference type="AlphaFoldDB" id="A0AAW8ETH5"/>
<dbReference type="InterPro" id="IPR006059">
    <property type="entry name" value="SBP"/>
</dbReference>
<protein>
    <submittedName>
        <fullName evidence="2">Raffinose/stachyose/melibiose transport system substrate-binding protein</fullName>
    </submittedName>
</protein>
<evidence type="ECO:0000256" key="1">
    <source>
        <dbReference type="SAM" id="SignalP"/>
    </source>
</evidence>
<dbReference type="Gene3D" id="3.40.190.10">
    <property type="entry name" value="Periplasmic binding protein-like II"/>
    <property type="match status" value="2"/>
</dbReference>
<organism evidence="2 3">
    <name type="scientific">Microbacterium natoriense</name>
    <dbReference type="NCBI Taxonomy" id="284570"/>
    <lineage>
        <taxon>Bacteria</taxon>
        <taxon>Bacillati</taxon>
        <taxon>Actinomycetota</taxon>
        <taxon>Actinomycetes</taxon>
        <taxon>Micrococcales</taxon>
        <taxon>Microbacteriaceae</taxon>
        <taxon>Microbacterium</taxon>
    </lineage>
</organism>
<feature type="signal peptide" evidence="1">
    <location>
        <begin position="1"/>
        <end position="21"/>
    </location>
</feature>
<comment type="caution">
    <text evidence="2">The sequence shown here is derived from an EMBL/GenBank/DDBJ whole genome shotgun (WGS) entry which is preliminary data.</text>
</comment>
<dbReference type="Proteomes" id="UP001244427">
    <property type="component" value="Unassembled WGS sequence"/>
</dbReference>
<dbReference type="PROSITE" id="PS51257">
    <property type="entry name" value="PROKAR_LIPOPROTEIN"/>
    <property type="match status" value="1"/>
</dbReference>
<keyword evidence="1" id="KW-0732">Signal</keyword>
<proteinExistence type="predicted"/>
<sequence>MYKKSRKISGPSLIAAGTVLALSLAGCTSPSSGGGDAGADKELVFVTFTGGDAGVKYENLIAAFEEANPGVNVKLEVLAGDDTYNSIVTSRMSSGTSPDIFEVLNNDVTPYVEADLLTDLSEESWVDDQIDTVRNLADLWDGKTFSFVPEVNSGGVFYNVEMFDEAGIEVPETWDEFLEVVKAFRAEGITPLSVGGKDGWTLQTQWTQMMRASSSAEEGALLTSGKVKYSEASTAAIIPAFADLVAAGGFEPNATGVDWPSSANDFALGRTAMMIQGTVALPAIRTAAPDGDFGMFPLPFAPDGTDAPLALAPAATQAIPANAPHPELAKKFIDFWASAEVNSAYLKDAAALASLQTSTSGNLDPAFEEMSELLSTRGIDIAGYVRPTPAVGAAIQAGMQSLIVGSATVEQVLEQIDAAQAAG</sequence>
<evidence type="ECO:0000313" key="2">
    <source>
        <dbReference type="EMBL" id="MDQ0646219.1"/>
    </source>
</evidence>
<feature type="chain" id="PRO_5043532699" evidence="1">
    <location>
        <begin position="22"/>
        <end position="423"/>
    </location>
</feature>
<dbReference type="Pfam" id="PF01547">
    <property type="entry name" value="SBP_bac_1"/>
    <property type="match status" value="1"/>
</dbReference>
<dbReference type="EMBL" id="JAUSXV010000001">
    <property type="protein sequence ID" value="MDQ0646219.1"/>
    <property type="molecule type" value="Genomic_DNA"/>
</dbReference>
<reference evidence="2 3" key="1">
    <citation type="submission" date="2023-07" db="EMBL/GenBank/DDBJ databases">
        <title>Comparative genomics of wheat-associated soil bacteria to identify genetic determinants of phenazine resistance.</title>
        <authorList>
            <person name="Mouncey N."/>
        </authorList>
    </citation>
    <scope>NUCLEOTIDE SEQUENCE [LARGE SCALE GENOMIC DNA]</scope>
    <source>
        <strain evidence="2 3">W4I9-1</strain>
    </source>
</reference>
<gene>
    <name evidence="2" type="ORF">QFZ53_000415</name>
</gene>
<accession>A0AAW8ETH5</accession>